<feature type="region of interest" description="Disordered" evidence="1">
    <location>
        <begin position="537"/>
        <end position="577"/>
    </location>
</feature>
<evidence type="ECO:0000313" key="5">
    <source>
        <dbReference type="Proteomes" id="UP000001058"/>
    </source>
</evidence>
<dbReference type="InterPro" id="IPR029058">
    <property type="entry name" value="AB_hydrolase_fold"/>
</dbReference>
<keyword evidence="2" id="KW-0812">Transmembrane</keyword>
<dbReference type="PANTHER" id="PTHR37471:SF1">
    <property type="entry name" value="AB HYDROLASE-1 DOMAIN-CONTAINING PROTEIN"/>
    <property type="match status" value="1"/>
</dbReference>
<name>D8THR7_VOLCA</name>
<feature type="transmembrane region" description="Helical" evidence="2">
    <location>
        <begin position="228"/>
        <end position="250"/>
    </location>
</feature>
<dbReference type="SUPFAM" id="SSF53474">
    <property type="entry name" value="alpha/beta-Hydrolases"/>
    <property type="match status" value="1"/>
</dbReference>
<dbReference type="InterPro" id="IPR000073">
    <property type="entry name" value="AB_hydrolase_1"/>
</dbReference>
<dbReference type="RefSeq" id="XP_002946119.1">
    <property type="nucleotide sequence ID" value="XM_002946073.1"/>
</dbReference>
<organism evidence="5">
    <name type="scientific">Volvox carteri f. nagariensis</name>
    <dbReference type="NCBI Taxonomy" id="3068"/>
    <lineage>
        <taxon>Eukaryota</taxon>
        <taxon>Viridiplantae</taxon>
        <taxon>Chlorophyta</taxon>
        <taxon>core chlorophytes</taxon>
        <taxon>Chlorophyceae</taxon>
        <taxon>CS clade</taxon>
        <taxon>Chlamydomonadales</taxon>
        <taxon>Volvocaceae</taxon>
        <taxon>Volvox</taxon>
    </lineage>
</organism>
<dbReference type="KEGG" id="vcn:VOLCADRAFT_115694"/>
<evidence type="ECO:0000313" key="4">
    <source>
        <dbReference type="EMBL" id="EFJ53114.1"/>
    </source>
</evidence>
<gene>
    <name evidence="4" type="ORF">VOLCADRAFT_115694</name>
</gene>
<protein>
    <recommendedName>
        <fullName evidence="3">AB hydrolase-1 domain-containing protein</fullName>
    </recommendedName>
</protein>
<dbReference type="Pfam" id="PF12697">
    <property type="entry name" value="Abhydrolase_6"/>
    <property type="match status" value="1"/>
</dbReference>
<sequence>MSILKLSTAAVAEPLDASFRRGHNGDASSKSQRKPVGVVTSQLTQLQARCLIAACAFWAVASAFALPSLLVFGLLLIPMWVTAEMAFLVWWCILYQRLNAQPVPHRPPPHVNPREVFDRFIRDQSSMCRYIDILQMISTWHWNVPISELSRENVADLLCYGFYYRSREQMADEGMGHVPEQLVSELEVAWGVKFAPGVGQEGGEGKPYVRRRIMTHLWEPVRCFYRPLAFYAGVEVLIALKHVMLLAAGFRAHMYQGMLYYTYGLPATAAAAAVQQQGHSLIRSETPTVRTAASDVKAPILFLHGVGLGLLPYLNFLLRLSSLERPVVAVEVRHLSMRVCVNVPEEDEVVACIAGALARHSVKQVHVVAHSYGTFMASRLVQLHRPMVASLTLLDPVCFIMFSGKLIYNFVYRNPLEGASSLTWFIARDLAHAVSVSRRFYWSLLNLWPDQLPQHTLVALSAQDELVPVPEVLTMLKERPEVRVRVHDGHRHADFIKDLPEQARMVQMVAELVDAATNTASPDTATAVLRWCAGDLPPSSSAGTDTGRSRDSASSYEAGSVLSGPGRGCQDWKKSAA</sequence>
<dbReference type="OrthoDB" id="2017000at2759"/>
<dbReference type="STRING" id="3068.D8THR7"/>
<dbReference type="GeneID" id="9624247"/>
<keyword evidence="2" id="KW-1133">Transmembrane helix</keyword>
<dbReference type="Proteomes" id="UP000001058">
    <property type="component" value="Unassembled WGS sequence"/>
</dbReference>
<dbReference type="EMBL" id="GL378323">
    <property type="protein sequence ID" value="EFJ53114.1"/>
    <property type="molecule type" value="Genomic_DNA"/>
</dbReference>
<keyword evidence="5" id="KW-1185">Reference proteome</keyword>
<evidence type="ECO:0000256" key="1">
    <source>
        <dbReference type="SAM" id="MobiDB-lite"/>
    </source>
</evidence>
<keyword evidence="2" id="KW-0472">Membrane</keyword>
<feature type="compositionally biased region" description="Polar residues" evidence="1">
    <location>
        <begin position="538"/>
        <end position="557"/>
    </location>
</feature>
<feature type="transmembrane region" description="Helical" evidence="2">
    <location>
        <begin position="77"/>
        <end position="96"/>
    </location>
</feature>
<dbReference type="InParanoid" id="D8THR7"/>
<dbReference type="AlphaFoldDB" id="D8THR7"/>
<dbReference type="eggNOG" id="ENOG502QW6Q">
    <property type="taxonomic scope" value="Eukaryota"/>
</dbReference>
<proteinExistence type="predicted"/>
<dbReference type="Gene3D" id="3.40.50.1820">
    <property type="entry name" value="alpha/beta hydrolase"/>
    <property type="match status" value="1"/>
</dbReference>
<feature type="domain" description="AB hydrolase-1" evidence="3">
    <location>
        <begin position="300"/>
        <end position="492"/>
    </location>
</feature>
<reference evidence="4 5" key="1">
    <citation type="journal article" date="2010" name="Science">
        <title>Genomic analysis of organismal complexity in the multicellular green alga Volvox carteri.</title>
        <authorList>
            <person name="Prochnik S.E."/>
            <person name="Umen J."/>
            <person name="Nedelcu A.M."/>
            <person name="Hallmann A."/>
            <person name="Miller S.M."/>
            <person name="Nishii I."/>
            <person name="Ferris P."/>
            <person name="Kuo A."/>
            <person name="Mitros T."/>
            <person name="Fritz-Laylin L.K."/>
            <person name="Hellsten U."/>
            <person name="Chapman J."/>
            <person name="Simakov O."/>
            <person name="Rensing S.A."/>
            <person name="Terry A."/>
            <person name="Pangilinan J."/>
            <person name="Kapitonov V."/>
            <person name="Jurka J."/>
            <person name="Salamov A."/>
            <person name="Shapiro H."/>
            <person name="Schmutz J."/>
            <person name="Grimwood J."/>
            <person name="Lindquist E."/>
            <person name="Lucas S."/>
            <person name="Grigoriev I.V."/>
            <person name="Schmitt R."/>
            <person name="Kirk D."/>
            <person name="Rokhsar D.S."/>
        </authorList>
    </citation>
    <scope>NUCLEOTIDE SEQUENCE [LARGE SCALE GENOMIC DNA]</scope>
    <source>
        <strain evidence="5">f. Nagariensis / Eve</strain>
    </source>
</reference>
<evidence type="ECO:0000256" key="2">
    <source>
        <dbReference type="SAM" id="Phobius"/>
    </source>
</evidence>
<evidence type="ECO:0000259" key="3">
    <source>
        <dbReference type="Pfam" id="PF12697"/>
    </source>
</evidence>
<dbReference type="PANTHER" id="PTHR37471">
    <property type="entry name" value="UNNAMED PRODUCT"/>
    <property type="match status" value="1"/>
</dbReference>
<feature type="transmembrane region" description="Helical" evidence="2">
    <location>
        <begin position="50"/>
        <end position="71"/>
    </location>
</feature>
<accession>D8THR7</accession>